<name>A0A365MZZ5_GIBIN</name>
<dbReference type="EMBL" id="PKMI01000028">
    <property type="protein sequence ID" value="RBA14055.1"/>
    <property type="molecule type" value="Genomic_DNA"/>
</dbReference>
<proteinExistence type="predicted"/>
<sequence>MTPIIHRIEASYSAKDRGNNRIHITKTLPYRLLGRPVVPQEDRDWWPFAMYPSELLCYRNWGSHLPLICELYRQRREADHLITEYSTEAWKRFLLWEEEFMLRRNLYFDGPLILSEQETYDLERGFLLFESWRLGMYSGGPDESVGLGALKDYTSRQVVAQRWDAFGTGIQRSRDCGYLDSILVFVFGKFRALVRLVSLQLQKDPSKSPTMSRIRDNPTSGFLRRTEDQEVRYISSLCSHGYGMLQNLREMKEEELQNYVLSSYSEFANQDARLCASPESSEKCYIDGQLSLRLKIIFGDIEDLRNPLTRGFCFWDEGRKWWGPP</sequence>
<dbReference type="Proteomes" id="UP000251714">
    <property type="component" value="Unassembled WGS sequence"/>
</dbReference>
<organism evidence="1 2">
    <name type="scientific">Gibberella intermedia</name>
    <name type="common">Bulb rot disease fungus</name>
    <name type="synonym">Fusarium proliferatum</name>
    <dbReference type="NCBI Taxonomy" id="948311"/>
    <lineage>
        <taxon>Eukaryota</taxon>
        <taxon>Fungi</taxon>
        <taxon>Dikarya</taxon>
        <taxon>Ascomycota</taxon>
        <taxon>Pezizomycotina</taxon>
        <taxon>Sordariomycetes</taxon>
        <taxon>Hypocreomycetidae</taxon>
        <taxon>Hypocreales</taxon>
        <taxon>Nectriaceae</taxon>
        <taxon>Fusarium</taxon>
        <taxon>Fusarium fujikuroi species complex</taxon>
    </lineage>
</organism>
<protein>
    <submittedName>
        <fullName evidence="1">Uncharacterized protein</fullName>
    </submittedName>
</protein>
<evidence type="ECO:0000313" key="2">
    <source>
        <dbReference type="Proteomes" id="UP000251714"/>
    </source>
</evidence>
<evidence type="ECO:0000313" key="1">
    <source>
        <dbReference type="EMBL" id="RBA14055.1"/>
    </source>
</evidence>
<accession>A0A365MZZ5</accession>
<gene>
    <name evidence="1" type="ORF">FPRO05_02847</name>
</gene>
<reference evidence="1 2" key="1">
    <citation type="submission" date="2017-12" db="EMBL/GenBank/DDBJ databases">
        <title>Genome sequence of the mycotoxigenic crop pathogen Fusarium proliferatum, strain ITEM 2341 from Date Palm.</title>
        <authorList>
            <person name="Almiman B.F."/>
            <person name="Shittu T.A."/>
            <person name="Muthumeenakshi S."/>
            <person name="Baroncelli R."/>
            <person name="Sreenivasaprasada S."/>
        </authorList>
    </citation>
    <scope>NUCLEOTIDE SEQUENCE [LARGE SCALE GENOMIC DNA]</scope>
    <source>
        <strain evidence="1 2">ITEM 2341</strain>
    </source>
</reference>
<dbReference type="AlphaFoldDB" id="A0A365MZZ5"/>
<comment type="caution">
    <text evidence="1">The sequence shown here is derived from an EMBL/GenBank/DDBJ whole genome shotgun (WGS) entry which is preliminary data.</text>
</comment>